<comment type="caution">
    <text evidence="1">The sequence shown here is derived from an EMBL/GenBank/DDBJ whole genome shotgun (WGS) entry which is preliminary data.</text>
</comment>
<gene>
    <name evidence="1" type="ORF">R4Y45_06580</name>
</gene>
<evidence type="ECO:0000313" key="2">
    <source>
        <dbReference type="Proteomes" id="UP001377804"/>
    </source>
</evidence>
<name>A0ABU8SHM4_9LACO</name>
<dbReference type="EMBL" id="JAWMWG010000004">
    <property type="protein sequence ID" value="MEJ6348882.1"/>
    <property type="molecule type" value="Genomic_DNA"/>
</dbReference>
<organism evidence="1 2">
    <name type="scientific">Holzapfeliella saturejae</name>
    <dbReference type="NCBI Taxonomy" id="3082953"/>
    <lineage>
        <taxon>Bacteria</taxon>
        <taxon>Bacillati</taxon>
        <taxon>Bacillota</taxon>
        <taxon>Bacilli</taxon>
        <taxon>Lactobacillales</taxon>
        <taxon>Lactobacillaceae</taxon>
        <taxon>Holzapfeliella</taxon>
    </lineage>
</organism>
<dbReference type="Proteomes" id="UP001377804">
    <property type="component" value="Unassembled WGS sequence"/>
</dbReference>
<keyword evidence="2" id="KW-1185">Reference proteome</keyword>
<dbReference type="RefSeq" id="WP_339970382.1">
    <property type="nucleotide sequence ID" value="NZ_JAWMWG010000004.1"/>
</dbReference>
<reference evidence="1 2" key="1">
    <citation type="submission" date="2023-10" db="EMBL/GenBank/DDBJ databases">
        <title>Holzapfeliella saturejae sp. nov. isolated from Satureja montana flowers.</title>
        <authorList>
            <person name="Alcantara C."/>
            <person name="Zuniga M."/>
            <person name="Landete J.M."/>
            <person name="Monedero V."/>
        </authorList>
    </citation>
    <scope>NUCLEOTIDE SEQUENCE [LARGE SCALE GENOMIC DNA]</scope>
    <source>
        <strain evidence="1 2">He02</strain>
    </source>
</reference>
<protein>
    <submittedName>
        <fullName evidence="1">Uncharacterized protein</fullName>
    </submittedName>
</protein>
<evidence type="ECO:0000313" key="1">
    <source>
        <dbReference type="EMBL" id="MEJ6348882.1"/>
    </source>
</evidence>
<accession>A0ABU8SHM4</accession>
<sequence>MKETHRRISDLSLPSVQEMTYLRLKYEQQLTKGHKSDYSLGYDQAKQNLNCHFTWHHYPEKLPSLSSLSHFLTDGAFQNYLRGYEDAMIS</sequence>
<proteinExistence type="predicted"/>